<dbReference type="SUPFAM" id="SSF143120">
    <property type="entry name" value="YefM-like"/>
    <property type="match status" value="1"/>
</dbReference>
<dbReference type="OrthoDB" id="2418231at2"/>
<accession>A0A285UGK4</accession>
<evidence type="ECO:0000256" key="2">
    <source>
        <dbReference type="SAM" id="Coils"/>
    </source>
</evidence>
<evidence type="ECO:0008006" key="5">
    <source>
        <dbReference type="Google" id="ProtNLM"/>
    </source>
</evidence>
<gene>
    <name evidence="3" type="ORF">SAMN05878391_0868</name>
</gene>
<name>A0A285UGK4_9STAP</name>
<sequence>MKILDVPHKSISDVKRAPMDIFKEAEELNNGVYIFNRNKVVGVILTQEQYESLNNEIEALYERIDEMEVKSRLADSDRGRVPVNEVIGYDLSSDELHEDDGWE</sequence>
<feature type="coiled-coil region" evidence="2">
    <location>
        <begin position="43"/>
        <end position="70"/>
    </location>
</feature>
<keyword evidence="4" id="KW-1185">Reference proteome</keyword>
<dbReference type="EMBL" id="OBQF01000001">
    <property type="protein sequence ID" value="SOC39401.1"/>
    <property type="molecule type" value="Genomic_DNA"/>
</dbReference>
<dbReference type="AlphaFoldDB" id="A0A285UGK4"/>
<keyword evidence="2" id="KW-0175">Coiled coil</keyword>
<protein>
    <recommendedName>
        <fullName evidence="5">Antitoxin</fullName>
    </recommendedName>
</protein>
<evidence type="ECO:0000256" key="1">
    <source>
        <dbReference type="ARBA" id="ARBA00009981"/>
    </source>
</evidence>
<comment type="similarity">
    <text evidence="1">Belongs to the phD/YefM antitoxin family.</text>
</comment>
<evidence type="ECO:0000313" key="3">
    <source>
        <dbReference type="EMBL" id="SOC39401.1"/>
    </source>
</evidence>
<dbReference type="InterPro" id="IPR036165">
    <property type="entry name" value="YefM-like_sf"/>
</dbReference>
<reference evidence="4" key="1">
    <citation type="submission" date="2017-08" db="EMBL/GenBank/DDBJ databases">
        <authorList>
            <person name="Varghese N."/>
            <person name="Submissions S."/>
        </authorList>
    </citation>
    <scope>NUCLEOTIDE SEQUENCE [LARGE SCALE GENOMIC DNA]</scope>
    <source>
        <strain evidence="4">DSM 23173</strain>
    </source>
</reference>
<evidence type="ECO:0000313" key="4">
    <source>
        <dbReference type="Proteomes" id="UP000219412"/>
    </source>
</evidence>
<dbReference type="RefSeq" id="WP_097039474.1">
    <property type="nucleotide sequence ID" value="NZ_OBQF01000001.1"/>
</dbReference>
<dbReference type="Proteomes" id="UP000219412">
    <property type="component" value="Unassembled WGS sequence"/>
</dbReference>
<organism evidence="3 4">
    <name type="scientific">Salinicoccus kekensis</name>
    <dbReference type="NCBI Taxonomy" id="714307"/>
    <lineage>
        <taxon>Bacteria</taxon>
        <taxon>Bacillati</taxon>
        <taxon>Bacillota</taxon>
        <taxon>Bacilli</taxon>
        <taxon>Bacillales</taxon>
        <taxon>Staphylococcaceae</taxon>
        <taxon>Salinicoccus</taxon>
    </lineage>
</organism>
<proteinExistence type="inferred from homology"/>